<dbReference type="GeneID" id="19170010"/>
<dbReference type="AlphaFoldDB" id="W9Y6G3"/>
<comment type="caution">
    <text evidence="2">The sequence shown here is derived from an EMBL/GenBank/DDBJ whole genome shotgun (WGS) entry which is preliminary data.</text>
</comment>
<organism evidence="2 3">
    <name type="scientific">Capronia epimyces CBS 606.96</name>
    <dbReference type="NCBI Taxonomy" id="1182542"/>
    <lineage>
        <taxon>Eukaryota</taxon>
        <taxon>Fungi</taxon>
        <taxon>Dikarya</taxon>
        <taxon>Ascomycota</taxon>
        <taxon>Pezizomycotina</taxon>
        <taxon>Eurotiomycetes</taxon>
        <taxon>Chaetothyriomycetidae</taxon>
        <taxon>Chaetothyriales</taxon>
        <taxon>Herpotrichiellaceae</taxon>
        <taxon>Capronia</taxon>
    </lineage>
</organism>
<protein>
    <submittedName>
        <fullName evidence="2">Uncharacterized protein</fullName>
    </submittedName>
</protein>
<sequence>MITFEIAVVIFLGLVRCGLANDQGYWTSEQTTTAWWTPTTTSYWEYWTPSTTYTTCYTQENVVVTVTSVIPCPVTSTIVYWECCDQCATDCNYPPTTTYDYGVGTTTVTSYTTTTPAAAGLQTITSNGMVIVVVDTSTAATVPSQTASVVYQVVSDAQEGSPSSSLWSVGMFLAAVATIMILL</sequence>
<evidence type="ECO:0000313" key="3">
    <source>
        <dbReference type="Proteomes" id="UP000019478"/>
    </source>
</evidence>
<feature type="signal peptide" evidence="1">
    <location>
        <begin position="1"/>
        <end position="20"/>
    </location>
</feature>
<keyword evidence="3" id="KW-1185">Reference proteome</keyword>
<reference evidence="2 3" key="1">
    <citation type="submission" date="2013-03" db="EMBL/GenBank/DDBJ databases">
        <title>The Genome Sequence of Capronia epimyces CBS 606.96.</title>
        <authorList>
            <consortium name="The Broad Institute Genomics Platform"/>
            <person name="Cuomo C."/>
            <person name="de Hoog S."/>
            <person name="Gorbushina A."/>
            <person name="Walker B."/>
            <person name="Young S.K."/>
            <person name="Zeng Q."/>
            <person name="Gargeya S."/>
            <person name="Fitzgerald M."/>
            <person name="Haas B."/>
            <person name="Abouelleil A."/>
            <person name="Allen A.W."/>
            <person name="Alvarado L."/>
            <person name="Arachchi H.M."/>
            <person name="Berlin A.M."/>
            <person name="Chapman S.B."/>
            <person name="Gainer-Dewar J."/>
            <person name="Goldberg J."/>
            <person name="Griggs A."/>
            <person name="Gujja S."/>
            <person name="Hansen M."/>
            <person name="Howarth C."/>
            <person name="Imamovic A."/>
            <person name="Ireland A."/>
            <person name="Larimer J."/>
            <person name="McCowan C."/>
            <person name="Murphy C."/>
            <person name="Pearson M."/>
            <person name="Poon T.W."/>
            <person name="Priest M."/>
            <person name="Roberts A."/>
            <person name="Saif S."/>
            <person name="Shea T."/>
            <person name="Sisk P."/>
            <person name="Sykes S."/>
            <person name="Wortman J."/>
            <person name="Nusbaum C."/>
            <person name="Birren B."/>
        </authorList>
    </citation>
    <scope>NUCLEOTIDE SEQUENCE [LARGE SCALE GENOMIC DNA]</scope>
    <source>
        <strain evidence="2 3">CBS 606.96</strain>
    </source>
</reference>
<proteinExistence type="predicted"/>
<evidence type="ECO:0000256" key="1">
    <source>
        <dbReference type="SAM" id="SignalP"/>
    </source>
</evidence>
<gene>
    <name evidence="2" type="ORF">A1O3_05900</name>
</gene>
<dbReference type="HOGENOM" id="CLU_102604_0_0_1"/>
<accession>W9Y6G3</accession>
<dbReference type="EMBL" id="AMGY01000004">
    <property type="protein sequence ID" value="EXJ85225.1"/>
    <property type="molecule type" value="Genomic_DNA"/>
</dbReference>
<dbReference type="OrthoDB" id="4121076at2759"/>
<dbReference type="Proteomes" id="UP000019478">
    <property type="component" value="Unassembled WGS sequence"/>
</dbReference>
<feature type="chain" id="PRO_5004932489" evidence="1">
    <location>
        <begin position="21"/>
        <end position="183"/>
    </location>
</feature>
<name>W9Y6G3_9EURO</name>
<dbReference type="RefSeq" id="XP_007734210.1">
    <property type="nucleotide sequence ID" value="XM_007736020.1"/>
</dbReference>
<keyword evidence="1" id="KW-0732">Signal</keyword>
<evidence type="ECO:0000313" key="2">
    <source>
        <dbReference type="EMBL" id="EXJ85225.1"/>
    </source>
</evidence>